<dbReference type="RefSeq" id="WP_012373419.1">
    <property type="nucleotide sequence ID" value="NC_010571.1"/>
</dbReference>
<protein>
    <submittedName>
        <fullName evidence="6">Uncharacterized protein</fullName>
    </submittedName>
</protein>
<evidence type="ECO:0000313" key="6">
    <source>
        <dbReference type="EMBL" id="ACB73881.1"/>
    </source>
</evidence>
<name>B1ZSM4_OPITP</name>
<keyword evidence="3 5" id="KW-1133">Transmembrane helix</keyword>
<dbReference type="STRING" id="452637.Oter_0591"/>
<dbReference type="InterPro" id="IPR009760">
    <property type="entry name" value="DUF1328"/>
</dbReference>
<keyword evidence="7" id="KW-1185">Reference proteome</keyword>
<dbReference type="HOGENOM" id="CLU_187346_1_1_0"/>
<dbReference type="AlphaFoldDB" id="B1ZSM4"/>
<sequence>MLKWAIIAAVIAVIAGAFGFGLIASAAASIAKVLFFIFLAVFLVLLISGIVVGRKVKAGLTRHDHH</sequence>
<evidence type="ECO:0000256" key="3">
    <source>
        <dbReference type="ARBA" id="ARBA00022989"/>
    </source>
</evidence>
<keyword evidence="1" id="KW-1003">Cell membrane</keyword>
<dbReference type="Proteomes" id="UP000007013">
    <property type="component" value="Chromosome"/>
</dbReference>
<feature type="transmembrane region" description="Helical" evidence="5">
    <location>
        <begin position="7"/>
        <end position="27"/>
    </location>
</feature>
<dbReference type="GO" id="GO:0005886">
    <property type="term" value="C:plasma membrane"/>
    <property type="evidence" value="ECO:0007669"/>
    <property type="project" value="InterPro"/>
</dbReference>
<dbReference type="HAMAP" id="MF_01361">
    <property type="entry name" value="UPF0391"/>
    <property type="match status" value="1"/>
</dbReference>
<dbReference type="KEGG" id="ote:Oter_0591"/>
<gene>
    <name evidence="6" type="ordered locus">Oter_0591</name>
</gene>
<evidence type="ECO:0000313" key="7">
    <source>
        <dbReference type="Proteomes" id="UP000007013"/>
    </source>
</evidence>
<dbReference type="PIRSF" id="PIRSF036466">
    <property type="entry name" value="UCP036466"/>
    <property type="match status" value="1"/>
</dbReference>
<evidence type="ECO:0000256" key="5">
    <source>
        <dbReference type="SAM" id="Phobius"/>
    </source>
</evidence>
<dbReference type="EMBL" id="CP001032">
    <property type="protein sequence ID" value="ACB73881.1"/>
    <property type="molecule type" value="Genomic_DNA"/>
</dbReference>
<reference evidence="6 7" key="1">
    <citation type="journal article" date="2011" name="J. Bacteriol.">
        <title>Genome sequence of the verrucomicrobium Opitutus terrae PB90-1, an abundant inhabitant of rice paddy soil ecosystems.</title>
        <authorList>
            <person name="van Passel M.W."/>
            <person name="Kant R."/>
            <person name="Palva A."/>
            <person name="Copeland A."/>
            <person name="Lucas S."/>
            <person name="Lapidus A."/>
            <person name="Glavina del Rio T."/>
            <person name="Pitluck S."/>
            <person name="Goltsman E."/>
            <person name="Clum A."/>
            <person name="Sun H."/>
            <person name="Schmutz J."/>
            <person name="Larimer F.W."/>
            <person name="Land M.L."/>
            <person name="Hauser L."/>
            <person name="Kyrpides N."/>
            <person name="Mikhailova N."/>
            <person name="Richardson P.P."/>
            <person name="Janssen P.H."/>
            <person name="de Vos W.M."/>
            <person name="Smidt H."/>
        </authorList>
    </citation>
    <scope>NUCLEOTIDE SEQUENCE [LARGE SCALE GENOMIC DNA]</scope>
    <source>
        <strain evidence="7">DSM 11246 / JCM 15787 / PB90-1</strain>
    </source>
</reference>
<organism evidence="6 7">
    <name type="scientific">Opitutus terrae (strain DSM 11246 / JCM 15787 / PB90-1)</name>
    <dbReference type="NCBI Taxonomy" id="452637"/>
    <lineage>
        <taxon>Bacteria</taxon>
        <taxon>Pseudomonadati</taxon>
        <taxon>Verrucomicrobiota</taxon>
        <taxon>Opitutia</taxon>
        <taxon>Opitutales</taxon>
        <taxon>Opitutaceae</taxon>
        <taxon>Opitutus</taxon>
    </lineage>
</organism>
<proteinExistence type="inferred from homology"/>
<feature type="transmembrane region" description="Helical" evidence="5">
    <location>
        <begin position="33"/>
        <end position="53"/>
    </location>
</feature>
<accession>B1ZSM4</accession>
<evidence type="ECO:0000256" key="2">
    <source>
        <dbReference type="ARBA" id="ARBA00022692"/>
    </source>
</evidence>
<keyword evidence="2 5" id="KW-0812">Transmembrane</keyword>
<dbReference type="Pfam" id="PF07043">
    <property type="entry name" value="DUF1328"/>
    <property type="match status" value="1"/>
</dbReference>
<keyword evidence="4 5" id="KW-0472">Membrane</keyword>
<evidence type="ECO:0000256" key="4">
    <source>
        <dbReference type="ARBA" id="ARBA00023136"/>
    </source>
</evidence>
<evidence type="ECO:0000256" key="1">
    <source>
        <dbReference type="ARBA" id="ARBA00022475"/>
    </source>
</evidence>